<dbReference type="Pfam" id="PF05990">
    <property type="entry name" value="DUF900"/>
    <property type="match status" value="1"/>
</dbReference>
<evidence type="ECO:0000313" key="2">
    <source>
        <dbReference type="Proteomes" id="UP000269689"/>
    </source>
</evidence>
<name>A0A3N4UM19_9RHOB</name>
<keyword evidence="2" id="KW-1185">Reference proteome</keyword>
<dbReference type="Gene3D" id="3.40.50.1820">
    <property type="entry name" value="alpha/beta hydrolase"/>
    <property type="match status" value="1"/>
</dbReference>
<dbReference type="PANTHER" id="PTHR36513">
    <property type="entry name" value="ABC TRANSMEMBRANE TYPE-1 DOMAIN-CONTAINING PROTEIN"/>
    <property type="match status" value="1"/>
</dbReference>
<organism evidence="1 2">
    <name type="scientific">Pacificibacter maritimus</name>
    <dbReference type="NCBI Taxonomy" id="762213"/>
    <lineage>
        <taxon>Bacteria</taxon>
        <taxon>Pseudomonadati</taxon>
        <taxon>Pseudomonadota</taxon>
        <taxon>Alphaproteobacteria</taxon>
        <taxon>Rhodobacterales</taxon>
        <taxon>Roseobacteraceae</taxon>
        <taxon>Pacificibacter</taxon>
    </lineage>
</organism>
<dbReference type="AlphaFoldDB" id="A0A3N4UM19"/>
<dbReference type="Proteomes" id="UP000269689">
    <property type="component" value="Unassembled WGS sequence"/>
</dbReference>
<evidence type="ECO:0000313" key="1">
    <source>
        <dbReference type="EMBL" id="RPE71048.1"/>
    </source>
</evidence>
<dbReference type="EMBL" id="RKQK01000001">
    <property type="protein sequence ID" value="RPE71048.1"/>
    <property type="molecule type" value="Genomic_DNA"/>
</dbReference>
<accession>A0A3N4UM19</accession>
<dbReference type="PROSITE" id="PS51257">
    <property type="entry name" value="PROKAR_LIPOPROTEIN"/>
    <property type="match status" value="1"/>
</dbReference>
<dbReference type="InterPro" id="IPR029058">
    <property type="entry name" value="AB_hydrolase_fold"/>
</dbReference>
<gene>
    <name evidence="1" type="ORF">EDD53_0161</name>
</gene>
<dbReference type="InterPro" id="IPR010297">
    <property type="entry name" value="DUF900_hydrolase"/>
</dbReference>
<dbReference type="PIRSF" id="PIRSF033909">
    <property type="entry name" value="UCP033909"/>
    <property type="match status" value="1"/>
</dbReference>
<sequence>MTHLSRRSVTLGLLATGTAGLSACAPQPKLLSAPFSGTPVTRKVMAVTNRTVSPDTLQQFQDGRASELSYLSYDISIPSNRTLGSFSFPKRSLDPEREFYVARTDKFEGPQPFISHLNSELRGSTDPDGNLLVFVHGYNVSYAASVFRAAQIATDFELDMPVVLFGWPSSARISGYAYDRDSVLFARADLANTLATLARSQARKITILAHSMGGFLAMEALKRLTLEQDTRTLSRIDGVVLAQPDIDTDVFRAQMADVDLDRQFVAVMASGRDRALKLSTVLTGGHPRVGTTENIEDIRRAGAAVIDVSDVSSRDFLNHDTYASSPALIKMVRSGALMNRVIEGEPGQDLLILGANLTGKAALAIAHLPYTVTGN</sequence>
<dbReference type="OrthoDB" id="9797755at2"/>
<dbReference type="PANTHER" id="PTHR36513:SF1">
    <property type="entry name" value="TRANSMEMBRANE PROTEIN"/>
    <property type="match status" value="1"/>
</dbReference>
<reference evidence="1 2" key="1">
    <citation type="submission" date="2018-11" db="EMBL/GenBank/DDBJ databases">
        <title>Genomic Encyclopedia of Type Strains, Phase IV (KMG-IV): sequencing the most valuable type-strain genomes for metagenomic binning, comparative biology and taxonomic classification.</title>
        <authorList>
            <person name="Goeker M."/>
        </authorList>
    </citation>
    <scope>NUCLEOTIDE SEQUENCE [LARGE SCALE GENOMIC DNA]</scope>
    <source>
        <strain evidence="1 2">DSM 104731</strain>
    </source>
</reference>
<comment type="caution">
    <text evidence="1">The sequence shown here is derived from an EMBL/GenBank/DDBJ whole genome shotgun (WGS) entry which is preliminary data.</text>
</comment>
<proteinExistence type="predicted"/>
<dbReference type="RefSeq" id="WP_123791301.1">
    <property type="nucleotide sequence ID" value="NZ_RKQK01000001.1"/>
</dbReference>
<dbReference type="InterPro" id="IPR014586">
    <property type="entry name" value="UCP033909"/>
</dbReference>
<dbReference type="SUPFAM" id="SSF53474">
    <property type="entry name" value="alpha/beta-Hydrolases"/>
    <property type="match status" value="1"/>
</dbReference>
<protein>
    <submittedName>
        <fullName evidence="1">Esterase/lipase superfamily enzyme</fullName>
    </submittedName>
</protein>